<evidence type="ECO:0000313" key="3">
    <source>
        <dbReference type="Proteomes" id="UP001419268"/>
    </source>
</evidence>
<evidence type="ECO:0000313" key="2">
    <source>
        <dbReference type="EMBL" id="KAK9126431.1"/>
    </source>
</evidence>
<name>A0AAP0P3S5_9MAGN</name>
<feature type="region of interest" description="Disordered" evidence="1">
    <location>
        <begin position="43"/>
        <end position="97"/>
    </location>
</feature>
<protein>
    <submittedName>
        <fullName evidence="2">Uncharacterized protein</fullName>
    </submittedName>
</protein>
<proteinExistence type="predicted"/>
<accession>A0AAP0P3S5</accession>
<dbReference type="EMBL" id="JBBNAG010000006">
    <property type="protein sequence ID" value="KAK9126431.1"/>
    <property type="molecule type" value="Genomic_DNA"/>
</dbReference>
<dbReference type="AlphaFoldDB" id="A0AAP0P3S5"/>
<keyword evidence="3" id="KW-1185">Reference proteome</keyword>
<organism evidence="2 3">
    <name type="scientific">Stephania cephalantha</name>
    <dbReference type="NCBI Taxonomy" id="152367"/>
    <lineage>
        <taxon>Eukaryota</taxon>
        <taxon>Viridiplantae</taxon>
        <taxon>Streptophyta</taxon>
        <taxon>Embryophyta</taxon>
        <taxon>Tracheophyta</taxon>
        <taxon>Spermatophyta</taxon>
        <taxon>Magnoliopsida</taxon>
        <taxon>Ranunculales</taxon>
        <taxon>Menispermaceae</taxon>
        <taxon>Menispermoideae</taxon>
        <taxon>Cissampelideae</taxon>
        <taxon>Stephania</taxon>
    </lineage>
</organism>
<dbReference type="Proteomes" id="UP001419268">
    <property type="component" value="Unassembled WGS sequence"/>
</dbReference>
<feature type="compositionally biased region" description="Low complexity" evidence="1">
    <location>
        <begin position="63"/>
        <end position="83"/>
    </location>
</feature>
<gene>
    <name evidence="2" type="ORF">Scep_015277</name>
</gene>
<evidence type="ECO:0000256" key="1">
    <source>
        <dbReference type="SAM" id="MobiDB-lite"/>
    </source>
</evidence>
<sequence length="97" mass="10651">MALISDRSKYVTDQRQISIKTPDMSQISKWFYKPGALLLVPANPFRRSETPRSPPPHRRQDLATTTVASSSTSQSSTSIATRTPLDPSSAIASRHAP</sequence>
<reference evidence="2 3" key="1">
    <citation type="submission" date="2024-01" db="EMBL/GenBank/DDBJ databases">
        <title>Genome assemblies of Stephania.</title>
        <authorList>
            <person name="Yang L."/>
        </authorList>
    </citation>
    <scope>NUCLEOTIDE SEQUENCE [LARGE SCALE GENOMIC DNA]</scope>
    <source>
        <strain evidence="2">JXDWG</strain>
        <tissue evidence="2">Leaf</tissue>
    </source>
</reference>
<comment type="caution">
    <text evidence="2">The sequence shown here is derived from an EMBL/GenBank/DDBJ whole genome shotgun (WGS) entry which is preliminary data.</text>
</comment>